<dbReference type="Pfam" id="PF01799">
    <property type="entry name" value="Fer2_2"/>
    <property type="match status" value="1"/>
</dbReference>
<dbReference type="InterPro" id="IPR016208">
    <property type="entry name" value="Ald_Oxase/xanthine_DH-like"/>
</dbReference>
<dbReference type="InterPro" id="IPR001041">
    <property type="entry name" value="2Fe-2S_ferredoxin-type"/>
</dbReference>
<dbReference type="Gene3D" id="3.30.43.10">
    <property type="entry name" value="Uridine Diphospho-n-acetylenolpyruvylglucosamine Reductase, domain 2"/>
    <property type="match status" value="1"/>
</dbReference>
<dbReference type="InterPro" id="IPR016166">
    <property type="entry name" value="FAD-bd_PCMH"/>
</dbReference>
<dbReference type="GO" id="GO:0051537">
    <property type="term" value="F:2 iron, 2 sulfur cluster binding"/>
    <property type="evidence" value="ECO:0007669"/>
    <property type="project" value="InterPro"/>
</dbReference>
<dbReference type="Pfam" id="PF00941">
    <property type="entry name" value="FAD_binding_5"/>
    <property type="match status" value="1"/>
</dbReference>
<dbReference type="SUPFAM" id="SSF55447">
    <property type="entry name" value="CO dehydrogenase flavoprotein C-terminal domain-like"/>
    <property type="match status" value="1"/>
</dbReference>
<dbReference type="SUPFAM" id="SSF56176">
    <property type="entry name" value="FAD-binding/transporter-associated domain-like"/>
    <property type="match status" value="1"/>
</dbReference>
<dbReference type="SUPFAM" id="SSF54292">
    <property type="entry name" value="2Fe-2S ferredoxin-like"/>
    <property type="match status" value="1"/>
</dbReference>
<evidence type="ECO:0000256" key="3">
    <source>
        <dbReference type="ARBA" id="ARBA00022827"/>
    </source>
</evidence>
<dbReference type="InterPro" id="IPR005107">
    <property type="entry name" value="CO_DH_flav_C"/>
</dbReference>
<dbReference type="CDD" id="cd00207">
    <property type="entry name" value="fer2"/>
    <property type="match status" value="1"/>
</dbReference>
<dbReference type="Gene3D" id="3.30.390.50">
    <property type="entry name" value="CO dehydrogenase flavoprotein, C-terminal domain"/>
    <property type="match status" value="1"/>
</dbReference>
<evidence type="ECO:0000259" key="7">
    <source>
        <dbReference type="PROSITE" id="PS51387"/>
    </source>
</evidence>
<dbReference type="PANTHER" id="PTHR45444">
    <property type="entry name" value="XANTHINE DEHYDROGENASE"/>
    <property type="match status" value="1"/>
</dbReference>
<evidence type="ECO:0000256" key="4">
    <source>
        <dbReference type="ARBA" id="ARBA00023002"/>
    </source>
</evidence>
<dbReference type="Gene3D" id="3.30.465.10">
    <property type="match status" value="1"/>
</dbReference>
<dbReference type="EMBL" id="DSYK01000461">
    <property type="protein sequence ID" value="HGS22090.1"/>
    <property type="molecule type" value="Genomic_DNA"/>
</dbReference>
<feature type="domain" description="2Fe-2S ferredoxin-type" evidence="6">
    <location>
        <begin position="317"/>
        <end position="393"/>
    </location>
</feature>
<evidence type="ECO:0000259" key="6">
    <source>
        <dbReference type="PROSITE" id="PS51085"/>
    </source>
</evidence>
<dbReference type="SUPFAM" id="SSF47741">
    <property type="entry name" value="CO dehydrogenase ISP C-domain like"/>
    <property type="match status" value="1"/>
</dbReference>
<dbReference type="InterPro" id="IPR006058">
    <property type="entry name" value="2Fe2S_fd_BS"/>
</dbReference>
<feature type="domain" description="FAD-binding PCMH-type" evidence="7">
    <location>
        <begin position="1"/>
        <end position="175"/>
    </location>
</feature>
<keyword evidence="5" id="KW-0408">Iron</keyword>
<dbReference type="InterPro" id="IPR016169">
    <property type="entry name" value="FAD-bd_PCMH_sub2"/>
</dbReference>
<dbReference type="PANTHER" id="PTHR45444:SF3">
    <property type="entry name" value="XANTHINE DEHYDROGENASE"/>
    <property type="match status" value="1"/>
</dbReference>
<proteinExistence type="predicted"/>
<dbReference type="InterPro" id="IPR036010">
    <property type="entry name" value="2Fe-2S_ferredoxin-like_sf"/>
</dbReference>
<keyword evidence="4" id="KW-0560">Oxidoreductase</keyword>
<dbReference type="GO" id="GO:0016491">
    <property type="term" value="F:oxidoreductase activity"/>
    <property type="evidence" value="ECO:0007669"/>
    <property type="project" value="UniProtKB-KW"/>
</dbReference>
<keyword evidence="1" id="KW-0285">Flavoprotein</keyword>
<organism evidence="8">
    <name type="scientific">Anaerolinea thermolimosa</name>
    <dbReference type="NCBI Taxonomy" id="229919"/>
    <lineage>
        <taxon>Bacteria</taxon>
        <taxon>Bacillati</taxon>
        <taxon>Chloroflexota</taxon>
        <taxon>Anaerolineae</taxon>
        <taxon>Anaerolineales</taxon>
        <taxon>Anaerolineaceae</taxon>
        <taxon>Anaerolinea</taxon>
    </lineage>
</organism>
<keyword evidence="3" id="KW-0274">FAD</keyword>
<dbReference type="AlphaFoldDB" id="A0A7C4PT34"/>
<dbReference type="PROSITE" id="PS51085">
    <property type="entry name" value="2FE2S_FER_2"/>
    <property type="match status" value="1"/>
</dbReference>
<keyword evidence="2" id="KW-0479">Metal-binding</keyword>
<evidence type="ECO:0008006" key="9">
    <source>
        <dbReference type="Google" id="ProtNLM"/>
    </source>
</evidence>
<sequence length="470" mass="50967">MWKNYILSPSVEDTLELLGNGKGTSRLVAGATDLILEIERGVRSAETVIDISRIPGQNQITIDHEGMIHLGCLVTHADCIASTLLQQYAYPLVKAASEVGSPQIRNRGTIAGNVITASPANDTITPLMALGAKVRLRSKEHERVVSLSDFYLGVRKTVIAADEMLIEILFPAMQKNQRGTFIKLALRNAQAISIVNVAAIITFDQREVIQNASITLGAVAPTIIHAVEAEEFLLGKTLDEATIQKASEYIAASTTPISDLRASANYRKSMAQVIGKRALLEIVRDPVNKTIQLPLLRGKKFQLPAIEKAQFFDTPSSIIVTSINGEIKEFRGGHQKTLLRLLREDGWLTGTKEGCAEGECGACTVFLDGMAVMSCMVPAGRAHGAEIITIEGIGSSDRLHPVQQAFIDTGAVQCGYCTPGFVMSAVKLLEETERPQIETIKQAITGNLCRCTGYYKIIEAIELAATKHRS</sequence>
<evidence type="ECO:0000313" key="8">
    <source>
        <dbReference type="EMBL" id="HGS22090.1"/>
    </source>
</evidence>
<dbReference type="InterPro" id="IPR036884">
    <property type="entry name" value="2Fe-2S-bd_dom_sf"/>
</dbReference>
<accession>A0A7C4PT34</accession>
<dbReference type="Pfam" id="PF03450">
    <property type="entry name" value="CO_deh_flav_C"/>
    <property type="match status" value="1"/>
</dbReference>
<reference evidence="8" key="1">
    <citation type="journal article" date="2020" name="mSystems">
        <title>Genome- and Community-Level Interaction Insights into Carbon Utilization and Element Cycling Functions of Hydrothermarchaeota in Hydrothermal Sediment.</title>
        <authorList>
            <person name="Zhou Z."/>
            <person name="Liu Y."/>
            <person name="Xu W."/>
            <person name="Pan J."/>
            <person name="Luo Z.H."/>
            <person name="Li M."/>
        </authorList>
    </citation>
    <scope>NUCLEOTIDE SEQUENCE [LARGE SCALE GENOMIC DNA]</scope>
    <source>
        <strain evidence="8">SpSt-573</strain>
    </source>
</reference>
<dbReference type="Pfam" id="PF00111">
    <property type="entry name" value="Fer2"/>
    <property type="match status" value="1"/>
</dbReference>
<dbReference type="InterPro" id="IPR002888">
    <property type="entry name" value="2Fe-2S-bd"/>
</dbReference>
<dbReference type="Gene3D" id="1.10.150.120">
    <property type="entry name" value="[2Fe-2S]-binding domain"/>
    <property type="match status" value="1"/>
</dbReference>
<dbReference type="InterPro" id="IPR036318">
    <property type="entry name" value="FAD-bd_PCMH-like_sf"/>
</dbReference>
<dbReference type="PROSITE" id="PS51387">
    <property type="entry name" value="FAD_PCMH"/>
    <property type="match status" value="1"/>
</dbReference>
<gene>
    <name evidence="8" type="ORF">ENT37_09495</name>
</gene>
<dbReference type="InterPro" id="IPR002346">
    <property type="entry name" value="Mopterin_DH_FAD-bd"/>
</dbReference>
<dbReference type="SMART" id="SM01092">
    <property type="entry name" value="CO_deh_flav_C"/>
    <property type="match status" value="1"/>
</dbReference>
<evidence type="ECO:0000256" key="2">
    <source>
        <dbReference type="ARBA" id="ARBA00022723"/>
    </source>
</evidence>
<dbReference type="InterPro" id="IPR012675">
    <property type="entry name" value="Beta-grasp_dom_sf"/>
</dbReference>
<dbReference type="GO" id="GO:0005506">
    <property type="term" value="F:iron ion binding"/>
    <property type="evidence" value="ECO:0007669"/>
    <property type="project" value="InterPro"/>
</dbReference>
<dbReference type="Gene3D" id="3.10.20.30">
    <property type="match status" value="1"/>
</dbReference>
<dbReference type="GO" id="GO:0071949">
    <property type="term" value="F:FAD binding"/>
    <property type="evidence" value="ECO:0007669"/>
    <property type="project" value="InterPro"/>
</dbReference>
<name>A0A7C4PT34_9CHLR</name>
<evidence type="ECO:0000256" key="5">
    <source>
        <dbReference type="ARBA" id="ARBA00023004"/>
    </source>
</evidence>
<dbReference type="InterPro" id="IPR016167">
    <property type="entry name" value="FAD-bd_PCMH_sub1"/>
</dbReference>
<evidence type="ECO:0000256" key="1">
    <source>
        <dbReference type="ARBA" id="ARBA00022630"/>
    </source>
</evidence>
<dbReference type="InterPro" id="IPR036683">
    <property type="entry name" value="CO_DH_flav_C_dom_sf"/>
</dbReference>
<comment type="caution">
    <text evidence="8">The sequence shown here is derived from an EMBL/GenBank/DDBJ whole genome shotgun (WGS) entry which is preliminary data.</text>
</comment>
<protein>
    <recommendedName>
        <fullName evidence="9">2Fe-2S iron-sulfur cluster binding domain-containing protein</fullName>
    </recommendedName>
</protein>
<dbReference type="PROSITE" id="PS00197">
    <property type="entry name" value="2FE2S_FER_1"/>
    <property type="match status" value="1"/>
</dbReference>